<reference evidence="1" key="1">
    <citation type="submission" date="2015-12" db="EMBL/GenBank/DDBJ databases">
        <title>Gene expression during late stages of embryo sac development: a critical building block for successful pollen-pistil interactions.</title>
        <authorList>
            <person name="Liu Y."/>
            <person name="Joly V."/>
            <person name="Sabar M."/>
            <person name="Matton D.P."/>
        </authorList>
    </citation>
    <scope>NUCLEOTIDE SEQUENCE</scope>
</reference>
<accession>A0A0V0IKL9</accession>
<evidence type="ECO:0000313" key="1">
    <source>
        <dbReference type="EMBL" id="JAP32459.1"/>
    </source>
</evidence>
<name>A0A0V0IKL9_SOLCH</name>
<dbReference type="AlphaFoldDB" id="A0A0V0IKL9"/>
<protein>
    <submittedName>
        <fullName evidence="1">Putative ovule protein</fullName>
    </submittedName>
</protein>
<proteinExistence type="predicted"/>
<dbReference type="EMBL" id="GEDG01006009">
    <property type="protein sequence ID" value="JAP32459.1"/>
    <property type="molecule type" value="Transcribed_RNA"/>
</dbReference>
<organism evidence="1">
    <name type="scientific">Solanum chacoense</name>
    <name type="common">Chaco potato</name>
    <dbReference type="NCBI Taxonomy" id="4108"/>
    <lineage>
        <taxon>Eukaryota</taxon>
        <taxon>Viridiplantae</taxon>
        <taxon>Streptophyta</taxon>
        <taxon>Embryophyta</taxon>
        <taxon>Tracheophyta</taxon>
        <taxon>Spermatophyta</taxon>
        <taxon>Magnoliopsida</taxon>
        <taxon>eudicotyledons</taxon>
        <taxon>Gunneridae</taxon>
        <taxon>Pentapetalae</taxon>
        <taxon>asterids</taxon>
        <taxon>lamiids</taxon>
        <taxon>Solanales</taxon>
        <taxon>Solanaceae</taxon>
        <taxon>Solanoideae</taxon>
        <taxon>Solaneae</taxon>
        <taxon>Solanum</taxon>
    </lineage>
</organism>
<sequence>MATIKCARIEFIDSEFLEKASSNRVLDKLFIYFENEENGFGINLFLFDDHRVLASFLAPRLIPRIPATSH</sequence>